<protein>
    <recommendedName>
        <fullName evidence="5">Secreted protein</fullName>
    </recommendedName>
</protein>
<evidence type="ECO:0000256" key="2">
    <source>
        <dbReference type="SAM" id="SignalP"/>
    </source>
</evidence>
<dbReference type="Proteomes" id="UP001597497">
    <property type="component" value="Unassembled WGS sequence"/>
</dbReference>
<organism evidence="3 4">
    <name type="scientific">Marinicrinis sediminis</name>
    <dbReference type="NCBI Taxonomy" id="1652465"/>
    <lineage>
        <taxon>Bacteria</taxon>
        <taxon>Bacillati</taxon>
        <taxon>Bacillota</taxon>
        <taxon>Bacilli</taxon>
        <taxon>Bacillales</taxon>
        <taxon>Paenibacillaceae</taxon>
    </lineage>
</organism>
<reference evidence="4" key="1">
    <citation type="journal article" date="2019" name="Int. J. Syst. Evol. Microbiol.">
        <title>The Global Catalogue of Microorganisms (GCM) 10K type strain sequencing project: providing services to taxonomists for standard genome sequencing and annotation.</title>
        <authorList>
            <consortium name="The Broad Institute Genomics Platform"/>
            <consortium name="The Broad Institute Genome Sequencing Center for Infectious Disease"/>
            <person name="Wu L."/>
            <person name="Ma J."/>
        </authorList>
    </citation>
    <scope>NUCLEOTIDE SEQUENCE [LARGE SCALE GENOMIC DNA]</scope>
    <source>
        <strain evidence="4">KCTC 33676</strain>
    </source>
</reference>
<comment type="caution">
    <text evidence="3">The sequence shown here is derived from an EMBL/GenBank/DDBJ whole genome shotgun (WGS) entry which is preliminary data.</text>
</comment>
<feature type="region of interest" description="Disordered" evidence="1">
    <location>
        <begin position="39"/>
        <end position="93"/>
    </location>
</feature>
<evidence type="ECO:0008006" key="5">
    <source>
        <dbReference type="Google" id="ProtNLM"/>
    </source>
</evidence>
<feature type="chain" id="PRO_5045419565" description="Secreted protein" evidence="2">
    <location>
        <begin position="23"/>
        <end position="93"/>
    </location>
</feature>
<gene>
    <name evidence="3" type="ORF">ACFSUC_18330</name>
</gene>
<feature type="compositionally biased region" description="Acidic residues" evidence="1">
    <location>
        <begin position="47"/>
        <end position="87"/>
    </location>
</feature>
<name>A0ABW5REK8_9BACL</name>
<keyword evidence="2" id="KW-0732">Signal</keyword>
<evidence type="ECO:0000313" key="3">
    <source>
        <dbReference type="EMBL" id="MFD2673510.1"/>
    </source>
</evidence>
<sequence length="93" mass="9945">MTKKWMSILLTLVLSVSMAALAGCGNNEAANNENIIIENNEPTTVPEEGDTNVDVDVPEPDVDMPELPDTDVDVDMPENDMETDGEAGGEVNP</sequence>
<feature type="signal peptide" evidence="2">
    <location>
        <begin position="1"/>
        <end position="22"/>
    </location>
</feature>
<evidence type="ECO:0000256" key="1">
    <source>
        <dbReference type="SAM" id="MobiDB-lite"/>
    </source>
</evidence>
<accession>A0ABW5REK8</accession>
<keyword evidence="4" id="KW-1185">Reference proteome</keyword>
<dbReference type="RefSeq" id="WP_379931095.1">
    <property type="nucleotide sequence ID" value="NZ_JBHUMM010000044.1"/>
</dbReference>
<evidence type="ECO:0000313" key="4">
    <source>
        <dbReference type="Proteomes" id="UP001597497"/>
    </source>
</evidence>
<proteinExistence type="predicted"/>
<dbReference type="PROSITE" id="PS51257">
    <property type="entry name" value="PROKAR_LIPOPROTEIN"/>
    <property type="match status" value="1"/>
</dbReference>
<dbReference type="EMBL" id="JBHUMM010000044">
    <property type="protein sequence ID" value="MFD2673510.1"/>
    <property type="molecule type" value="Genomic_DNA"/>
</dbReference>